<dbReference type="EMBL" id="JBIRWE010000001">
    <property type="protein sequence ID" value="MFI1963191.1"/>
    <property type="molecule type" value="Genomic_DNA"/>
</dbReference>
<protein>
    <submittedName>
        <fullName evidence="1">Terpene synthase family protein</fullName>
    </submittedName>
</protein>
<proteinExistence type="predicted"/>
<dbReference type="Proteomes" id="UP001611548">
    <property type="component" value="Unassembled WGS sequence"/>
</dbReference>
<reference evidence="1 2" key="1">
    <citation type="submission" date="2024-10" db="EMBL/GenBank/DDBJ databases">
        <title>The Natural Products Discovery Center: Release of the First 8490 Sequenced Strains for Exploring Actinobacteria Biosynthetic Diversity.</title>
        <authorList>
            <person name="Kalkreuter E."/>
            <person name="Kautsar S.A."/>
            <person name="Yang D."/>
            <person name="Bader C.D."/>
            <person name="Teijaro C.N."/>
            <person name="Fluegel L."/>
            <person name="Davis C.M."/>
            <person name="Simpson J.R."/>
            <person name="Lauterbach L."/>
            <person name="Steele A.D."/>
            <person name="Gui C."/>
            <person name="Meng S."/>
            <person name="Li G."/>
            <person name="Viehrig K."/>
            <person name="Ye F."/>
            <person name="Su P."/>
            <person name="Kiefer A.F."/>
            <person name="Nichols A."/>
            <person name="Cepeda A.J."/>
            <person name="Yan W."/>
            <person name="Fan B."/>
            <person name="Jiang Y."/>
            <person name="Adhikari A."/>
            <person name="Zheng C.-J."/>
            <person name="Schuster L."/>
            <person name="Cowan T.M."/>
            <person name="Smanski M.J."/>
            <person name="Chevrette M.G."/>
            <person name="De Carvalho L.P.S."/>
            <person name="Shen B."/>
        </authorList>
    </citation>
    <scope>NUCLEOTIDE SEQUENCE [LARGE SCALE GENOMIC DNA]</scope>
    <source>
        <strain evidence="1 2">NPDC020327</strain>
    </source>
</reference>
<sequence>MDAVTAARPEFLDGQHRCVTEELLSWSLSHCTCARGRDYHARQAYIAATFDAYCAPWRTAGPEVNSGRLFVLFVFLVDDVTVEEIEAVVRCIESGALDAPYEGVACVHAILETLRRKGASTARLEEAFRAWASRELAEQSLTVDELTVESYWPYRKHTILVPLYDACWTAELGLHLAPDMEETLELSGLLELAAHIIVLANDLGSLDRDARPVDDTQVVDINSVLLLEPVLGSREAAVRHVVEEHNRDAERFAARATQLLAEHGHAEPRLRDRVELIRLQANGNLETIHHLEDRYPGSRARLSGLRVIPDVS</sequence>
<dbReference type="SUPFAM" id="SSF48576">
    <property type="entry name" value="Terpenoid synthases"/>
    <property type="match status" value="1"/>
</dbReference>
<dbReference type="RefSeq" id="WP_157859175.1">
    <property type="nucleotide sequence ID" value="NZ_JBIRWE010000001.1"/>
</dbReference>
<dbReference type="Pfam" id="PF19086">
    <property type="entry name" value="Terpene_syn_C_2"/>
    <property type="match status" value="1"/>
</dbReference>
<organism evidence="1 2">
    <name type="scientific">Streptomyces pathocidini</name>
    <dbReference type="NCBI Taxonomy" id="1650571"/>
    <lineage>
        <taxon>Bacteria</taxon>
        <taxon>Bacillati</taxon>
        <taxon>Actinomycetota</taxon>
        <taxon>Actinomycetes</taxon>
        <taxon>Kitasatosporales</taxon>
        <taxon>Streptomycetaceae</taxon>
        <taxon>Streptomyces</taxon>
    </lineage>
</organism>
<evidence type="ECO:0000313" key="2">
    <source>
        <dbReference type="Proteomes" id="UP001611548"/>
    </source>
</evidence>
<comment type="caution">
    <text evidence="1">The sequence shown here is derived from an EMBL/GenBank/DDBJ whole genome shotgun (WGS) entry which is preliminary data.</text>
</comment>
<keyword evidence="2" id="KW-1185">Reference proteome</keyword>
<evidence type="ECO:0000313" key="1">
    <source>
        <dbReference type="EMBL" id="MFI1963191.1"/>
    </source>
</evidence>
<dbReference type="Gene3D" id="1.10.600.10">
    <property type="entry name" value="Farnesyl Diphosphate Synthase"/>
    <property type="match status" value="1"/>
</dbReference>
<dbReference type="InterPro" id="IPR008949">
    <property type="entry name" value="Isoprenoid_synthase_dom_sf"/>
</dbReference>
<accession>A0ABW7UKJ4</accession>
<gene>
    <name evidence="1" type="ORF">ACH429_03475</name>
</gene>
<name>A0ABW7UKJ4_9ACTN</name>